<dbReference type="OrthoDB" id="249920at2"/>
<feature type="transmembrane region" description="Helical" evidence="1">
    <location>
        <begin position="12"/>
        <end position="35"/>
    </location>
</feature>
<gene>
    <name evidence="2" type="ORF">OP10G_2195</name>
</gene>
<accession>A0A068NPV8</accession>
<keyword evidence="1" id="KW-1133">Transmembrane helix</keyword>
<dbReference type="AlphaFoldDB" id="A0A068NPV8"/>
<evidence type="ECO:0000256" key="1">
    <source>
        <dbReference type="SAM" id="Phobius"/>
    </source>
</evidence>
<evidence type="ECO:0000313" key="3">
    <source>
        <dbReference type="Proteomes" id="UP000027982"/>
    </source>
</evidence>
<reference evidence="2 3" key="1">
    <citation type="journal article" date="2014" name="PLoS ONE">
        <title>The first complete genome sequence of the class fimbriimonadia in the phylum armatimonadetes.</title>
        <authorList>
            <person name="Hu Z.Y."/>
            <person name="Wang Y.Z."/>
            <person name="Im W.T."/>
            <person name="Wang S.Y."/>
            <person name="Zhao G.P."/>
            <person name="Zheng H.J."/>
            <person name="Quan Z.X."/>
        </authorList>
    </citation>
    <scope>NUCLEOTIDE SEQUENCE [LARGE SCALE GENOMIC DNA]</scope>
    <source>
        <strain evidence="2">Gsoil 348</strain>
    </source>
</reference>
<name>A0A068NPV8_FIMGI</name>
<dbReference type="PANTHER" id="PTHR30093">
    <property type="entry name" value="GENERAL SECRETION PATHWAY PROTEIN G"/>
    <property type="match status" value="1"/>
</dbReference>
<proteinExistence type="predicted"/>
<dbReference type="EMBL" id="CP007139">
    <property type="protein sequence ID" value="AIE85563.1"/>
    <property type="molecule type" value="Genomic_DNA"/>
</dbReference>
<dbReference type="KEGG" id="fgi:OP10G_2195"/>
<protein>
    <recommendedName>
        <fullName evidence="4">Prepilin-type N-terminal cleavage/methylation domain-containing protein</fullName>
    </recommendedName>
</protein>
<organism evidence="2 3">
    <name type="scientific">Fimbriimonas ginsengisoli Gsoil 348</name>
    <dbReference type="NCBI Taxonomy" id="661478"/>
    <lineage>
        <taxon>Bacteria</taxon>
        <taxon>Bacillati</taxon>
        <taxon>Armatimonadota</taxon>
        <taxon>Fimbriimonadia</taxon>
        <taxon>Fimbriimonadales</taxon>
        <taxon>Fimbriimonadaceae</taxon>
        <taxon>Fimbriimonas</taxon>
    </lineage>
</organism>
<keyword evidence="1" id="KW-0812">Transmembrane</keyword>
<dbReference type="InterPro" id="IPR012902">
    <property type="entry name" value="N_methyl_site"/>
</dbReference>
<evidence type="ECO:0000313" key="2">
    <source>
        <dbReference type="EMBL" id="AIE85563.1"/>
    </source>
</evidence>
<dbReference type="Gene3D" id="3.30.700.10">
    <property type="entry name" value="Glycoprotein, Type 4 Pilin"/>
    <property type="match status" value="1"/>
</dbReference>
<dbReference type="eggNOG" id="COG4968">
    <property type="taxonomic scope" value="Bacteria"/>
</dbReference>
<sequence>MSRNKPQSQAFTLIELLVVIAIIAILAAILFPVFAQAKRAAKKTVCLSSIRQVSTASIMYANDYDDYAAFGLILASTDERYELRSWYAYVYYGLPNLDGPFYDSQEGFFGPYMKNQQVYGCPESDPLLAGQLSPAFPNGFGVNDSIMSVELPAWGVPMHPTVNLTAIDRPAETMLITDAVGLNSDGSSVTLGHQTWIDPPSNALPQVWGVHSKMANVGWADGHAKAQRITIRPTKDLYYDDAAAFQGAKQYEIGDIMNPRYPYGSEWQDYYYRIDKPN</sequence>
<dbReference type="SUPFAM" id="SSF54523">
    <property type="entry name" value="Pili subunits"/>
    <property type="match status" value="1"/>
</dbReference>
<dbReference type="STRING" id="661478.OP10G_2195"/>
<evidence type="ECO:0008006" key="4">
    <source>
        <dbReference type="Google" id="ProtNLM"/>
    </source>
</evidence>
<dbReference type="InterPro" id="IPR045584">
    <property type="entry name" value="Pilin-like"/>
</dbReference>
<keyword evidence="3" id="KW-1185">Reference proteome</keyword>
<dbReference type="RefSeq" id="WP_025225871.1">
    <property type="nucleotide sequence ID" value="NZ_CP007139.1"/>
</dbReference>
<dbReference type="HOGENOM" id="CLU_041661_1_1_0"/>
<dbReference type="Proteomes" id="UP000027982">
    <property type="component" value="Chromosome"/>
</dbReference>
<dbReference type="NCBIfam" id="TIGR02532">
    <property type="entry name" value="IV_pilin_GFxxxE"/>
    <property type="match status" value="1"/>
</dbReference>
<keyword evidence="1" id="KW-0472">Membrane</keyword>
<dbReference type="Pfam" id="PF07963">
    <property type="entry name" value="N_methyl"/>
    <property type="match status" value="1"/>
</dbReference>